<evidence type="ECO:0000313" key="2">
    <source>
        <dbReference type="Proteomes" id="UP000018296"/>
    </source>
</evidence>
<organism evidence="1 2">
    <name type="scientific">Sporolactobacillus laevolacticus DSM 442</name>
    <dbReference type="NCBI Taxonomy" id="1395513"/>
    <lineage>
        <taxon>Bacteria</taxon>
        <taxon>Bacillati</taxon>
        <taxon>Bacillota</taxon>
        <taxon>Bacilli</taxon>
        <taxon>Bacillales</taxon>
        <taxon>Sporolactobacillaceae</taxon>
        <taxon>Sporolactobacillus</taxon>
    </lineage>
</organism>
<dbReference type="STRING" id="1395513.P343_04835"/>
<dbReference type="PATRIC" id="fig|1395513.3.peg.990"/>
<dbReference type="Proteomes" id="UP000018296">
    <property type="component" value="Unassembled WGS sequence"/>
</dbReference>
<gene>
    <name evidence="1" type="ORF">P343_04835</name>
</gene>
<protein>
    <submittedName>
        <fullName evidence="1">Uncharacterized protein</fullName>
    </submittedName>
</protein>
<proteinExistence type="predicted"/>
<name>V6IZF5_9BACL</name>
<comment type="caution">
    <text evidence="1">The sequence shown here is derived from an EMBL/GenBank/DDBJ whole genome shotgun (WGS) entry which is preliminary data.</text>
</comment>
<dbReference type="AlphaFoldDB" id="V6IZF5"/>
<keyword evidence="2" id="KW-1185">Reference proteome</keyword>
<sequence length="45" mass="5304">MEEEKVISLAEKIIQMDLKRDELYEELIVLSGNRASEILRTVQNR</sequence>
<reference evidence="1 2" key="1">
    <citation type="journal article" date="2013" name="Genome Announc.">
        <title>Genome Sequence of Sporolactobacillus laevolacticus DSM442, an Efficient Polymer-Grade D-Lactate Producer from Agricultural Waste Cottonseed as a Nitrogen Source.</title>
        <authorList>
            <person name="Wang H."/>
            <person name="Wang L."/>
            <person name="Ju J."/>
            <person name="Yu B."/>
            <person name="Ma Y."/>
        </authorList>
    </citation>
    <scope>NUCLEOTIDE SEQUENCE [LARGE SCALE GENOMIC DNA]</scope>
    <source>
        <strain evidence="1 2">DSM 442</strain>
    </source>
</reference>
<dbReference type="RefSeq" id="WP_023509270.1">
    <property type="nucleotide sequence ID" value="NZ_AWTC01000003.1"/>
</dbReference>
<evidence type="ECO:0000313" key="1">
    <source>
        <dbReference type="EMBL" id="EST12948.1"/>
    </source>
</evidence>
<dbReference type="EMBL" id="AWTC01000003">
    <property type="protein sequence ID" value="EST12948.1"/>
    <property type="molecule type" value="Genomic_DNA"/>
</dbReference>
<accession>V6IZF5</accession>